<evidence type="ECO:0000313" key="3">
    <source>
        <dbReference type="EMBL" id="MFC0540256.1"/>
    </source>
</evidence>
<evidence type="ECO:0000313" key="4">
    <source>
        <dbReference type="Proteomes" id="UP001589810"/>
    </source>
</evidence>
<evidence type="ECO:0000256" key="2">
    <source>
        <dbReference type="SAM" id="SignalP"/>
    </source>
</evidence>
<dbReference type="RefSeq" id="WP_273939027.1">
    <property type="nucleotide sequence ID" value="NZ_CP097263.1"/>
</dbReference>
<accession>A0ABV6MK00</accession>
<keyword evidence="2" id="KW-0732">Signal</keyword>
<dbReference type="PROSITE" id="PS51257">
    <property type="entry name" value="PROKAR_LIPOPROTEIN"/>
    <property type="match status" value="1"/>
</dbReference>
<protein>
    <recommendedName>
        <fullName evidence="5">Secreted protein</fullName>
    </recommendedName>
</protein>
<reference evidence="3 4" key="1">
    <citation type="submission" date="2024-09" db="EMBL/GenBank/DDBJ databases">
        <authorList>
            <person name="Sun Q."/>
            <person name="Mori K."/>
        </authorList>
    </citation>
    <scope>NUCLEOTIDE SEQUENCE [LARGE SCALE GENOMIC DNA]</scope>
    <source>
        <strain evidence="3 4">TBRC 1432</strain>
    </source>
</reference>
<evidence type="ECO:0008006" key="5">
    <source>
        <dbReference type="Google" id="ProtNLM"/>
    </source>
</evidence>
<comment type="caution">
    <text evidence="3">The sequence shown here is derived from an EMBL/GenBank/DDBJ whole genome shotgun (WGS) entry which is preliminary data.</text>
</comment>
<organism evidence="3 4">
    <name type="scientific">Kutzneria chonburiensis</name>
    <dbReference type="NCBI Taxonomy" id="1483604"/>
    <lineage>
        <taxon>Bacteria</taxon>
        <taxon>Bacillati</taxon>
        <taxon>Actinomycetota</taxon>
        <taxon>Actinomycetes</taxon>
        <taxon>Pseudonocardiales</taxon>
        <taxon>Pseudonocardiaceae</taxon>
        <taxon>Kutzneria</taxon>
    </lineage>
</organism>
<proteinExistence type="predicted"/>
<sequence>MRKRTTAVLIAGAALALLAGCATNESAGKVASLSSSNPTSSSSAPAGGGGKDNGFDLDKIRGYAKCMRDHGVDMPDPDPNGGRLGGVKGDPNDPKVKTAMEACKSLLPNGGAAGPPMDAAAQDHLHKEVQCMRDHGVHMKEPGPDSELEIGGPGDDPAKVEAAMKACGMEAH</sequence>
<feature type="compositionally biased region" description="Low complexity" evidence="1">
    <location>
        <begin position="31"/>
        <end position="45"/>
    </location>
</feature>
<gene>
    <name evidence="3" type="ORF">ACFFH7_02125</name>
</gene>
<feature type="region of interest" description="Disordered" evidence="1">
    <location>
        <begin position="68"/>
        <end position="96"/>
    </location>
</feature>
<dbReference type="Proteomes" id="UP001589810">
    <property type="component" value="Unassembled WGS sequence"/>
</dbReference>
<dbReference type="EMBL" id="JBHLUD010000001">
    <property type="protein sequence ID" value="MFC0540256.1"/>
    <property type="molecule type" value="Genomic_DNA"/>
</dbReference>
<feature type="chain" id="PRO_5046633770" description="Secreted protein" evidence="2">
    <location>
        <begin position="28"/>
        <end position="172"/>
    </location>
</feature>
<name>A0ABV6MK00_9PSEU</name>
<feature type="signal peptide" evidence="2">
    <location>
        <begin position="1"/>
        <end position="27"/>
    </location>
</feature>
<evidence type="ECO:0000256" key="1">
    <source>
        <dbReference type="SAM" id="MobiDB-lite"/>
    </source>
</evidence>
<feature type="region of interest" description="Disordered" evidence="1">
    <location>
        <begin position="30"/>
        <end position="54"/>
    </location>
</feature>
<keyword evidence="4" id="KW-1185">Reference proteome</keyword>